<reference evidence="1 2" key="1">
    <citation type="submission" date="2018-06" db="EMBL/GenBank/DDBJ databases">
        <authorList>
            <consortium name="Pathogen Informatics"/>
            <person name="Doyle S."/>
        </authorList>
    </citation>
    <scope>NUCLEOTIDE SEQUENCE [LARGE SCALE GENOMIC DNA]</scope>
    <source>
        <strain evidence="1 2">NCTC10899</strain>
    </source>
</reference>
<evidence type="ECO:0000313" key="2">
    <source>
        <dbReference type="Proteomes" id="UP000254260"/>
    </source>
</evidence>
<name>A0A379IPL8_ECTME</name>
<gene>
    <name evidence="1" type="ORF">NCTC10899_00999</name>
</gene>
<dbReference type="OrthoDB" id="9155572at2"/>
<evidence type="ECO:0000313" key="1">
    <source>
        <dbReference type="EMBL" id="SUD38229.1"/>
    </source>
</evidence>
<proteinExistence type="predicted"/>
<dbReference type="RefSeq" id="WP_041769588.1">
    <property type="nucleotide sequence ID" value="NZ_CAXYQS010000004.1"/>
</dbReference>
<sequence length="164" mass="18488">MSDNAKLKGLGGWLILVGLGLIITPLRISITYGPMFYSVFTDGTFGILTTPGTEHYHWLWGPLLVFEALFNSLMLLASVLLLYLFFTKHYLFPKVFIATIAISLIFIPFDAWLGSLILTDQPVFDPDTTKEFARTLFSAVVWVPYMLVSKRVEATFVENMPNAQ</sequence>
<dbReference type="Proteomes" id="UP000254260">
    <property type="component" value="Unassembled WGS sequence"/>
</dbReference>
<dbReference type="AlphaFoldDB" id="A0A379IPL8"/>
<dbReference type="Pfam" id="PF10754">
    <property type="entry name" value="DUF2569"/>
    <property type="match status" value="1"/>
</dbReference>
<accession>A0A379IPL8</accession>
<dbReference type="InterPro" id="IPR019690">
    <property type="entry name" value="DUF2569"/>
</dbReference>
<dbReference type="EMBL" id="UGUU01000001">
    <property type="protein sequence ID" value="SUD38229.1"/>
    <property type="molecule type" value="Genomic_DNA"/>
</dbReference>
<protein>
    <submittedName>
        <fullName evidence="1">Protein of uncharacterized function (DUF2569)</fullName>
    </submittedName>
</protein>
<organism evidence="1 2">
    <name type="scientific">Ectopseudomonas mendocina</name>
    <name type="common">Pseudomonas mendocina</name>
    <dbReference type="NCBI Taxonomy" id="300"/>
    <lineage>
        <taxon>Bacteria</taxon>
        <taxon>Pseudomonadati</taxon>
        <taxon>Pseudomonadota</taxon>
        <taxon>Gammaproteobacteria</taxon>
        <taxon>Pseudomonadales</taxon>
        <taxon>Pseudomonadaceae</taxon>
        <taxon>Ectopseudomonas</taxon>
    </lineage>
</organism>